<gene>
    <name evidence="1" type="ORF">Sradi_6427400</name>
</gene>
<sequence>MVVPVAKKLPDLSKLEPLDGTNYKRWSQKLFIFFEQLDVDYVLFQNPPKTPAEASTLAITIAETSVAGTIANLRMRQSLNTTETIKQ</sequence>
<reference evidence="1" key="2">
    <citation type="journal article" date="2024" name="Plant">
        <title>Genomic evolution and insights into agronomic trait innovations of Sesamum species.</title>
        <authorList>
            <person name="Miao H."/>
            <person name="Wang L."/>
            <person name="Qu L."/>
            <person name="Liu H."/>
            <person name="Sun Y."/>
            <person name="Le M."/>
            <person name="Wang Q."/>
            <person name="Wei S."/>
            <person name="Zheng Y."/>
            <person name="Lin W."/>
            <person name="Duan Y."/>
            <person name="Cao H."/>
            <person name="Xiong S."/>
            <person name="Wang X."/>
            <person name="Wei L."/>
            <person name="Li C."/>
            <person name="Ma Q."/>
            <person name="Ju M."/>
            <person name="Zhao R."/>
            <person name="Li G."/>
            <person name="Mu C."/>
            <person name="Tian Q."/>
            <person name="Mei H."/>
            <person name="Zhang T."/>
            <person name="Gao T."/>
            <person name="Zhang H."/>
        </authorList>
    </citation>
    <scope>NUCLEOTIDE SEQUENCE</scope>
    <source>
        <strain evidence="1">G02</strain>
    </source>
</reference>
<dbReference type="EMBL" id="JACGWJ010000030">
    <property type="protein sequence ID" value="KAL0301506.1"/>
    <property type="molecule type" value="Genomic_DNA"/>
</dbReference>
<evidence type="ECO:0000313" key="1">
    <source>
        <dbReference type="EMBL" id="KAL0301506.1"/>
    </source>
</evidence>
<name>A0AAW2K4J9_SESRA</name>
<accession>A0AAW2K4J9</accession>
<organism evidence="1">
    <name type="scientific">Sesamum radiatum</name>
    <name type="common">Black benniseed</name>
    <dbReference type="NCBI Taxonomy" id="300843"/>
    <lineage>
        <taxon>Eukaryota</taxon>
        <taxon>Viridiplantae</taxon>
        <taxon>Streptophyta</taxon>
        <taxon>Embryophyta</taxon>
        <taxon>Tracheophyta</taxon>
        <taxon>Spermatophyta</taxon>
        <taxon>Magnoliopsida</taxon>
        <taxon>eudicotyledons</taxon>
        <taxon>Gunneridae</taxon>
        <taxon>Pentapetalae</taxon>
        <taxon>asterids</taxon>
        <taxon>lamiids</taxon>
        <taxon>Lamiales</taxon>
        <taxon>Pedaliaceae</taxon>
        <taxon>Sesamum</taxon>
    </lineage>
</organism>
<evidence type="ECO:0008006" key="2">
    <source>
        <dbReference type="Google" id="ProtNLM"/>
    </source>
</evidence>
<protein>
    <recommendedName>
        <fullName evidence="2">Ty1-copia retrotransposon protein</fullName>
    </recommendedName>
</protein>
<reference evidence="1" key="1">
    <citation type="submission" date="2020-06" db="EMBL/GenBank/DDBJ databases">
        <authorList>
            <person name="Li T."/>
            <person name="Hu X."/>
            <person name="Zhang T."/>
            <person name="Song X."/>
            <person name="Zhang H."/>
            <person name="Dai N."/>
            <person name="Sheng W."/>
            <person name="Hou X."/>
            <person name="Wei L."/>
        </authorList>
    </citation>
    <scope>NUCLEOTIDE SEQUENCE</scope>
    <source>
        <strain evidence="1">G02</strain>
        <tissue evidence="1">Leaf</tissue>
    </source>
</reference>
<dbReference type="AlphaFoldDB" id="A0AAW2K4J9"/>
<proteinExistence type="predicted"/>
<comment type="caution">
    <text evidence="1">The sequence shown here is derived from an EMBL/GenBank/DDBJ whole genome shotgun (WGS) entry which is preliminary data.</text>
</comment>